<dbReference type="Gene3D" id="4.10.240.10">
    <property type="entry name" value="Zn(2)-C6 fungal-type DNA-binding domain"/>
    <property type="match status" value="1"/>
</dbReference>
<evidence type="ECO:0000313" key="8">
    <source>
        <dbReference type="EMBL" id="EPB89654.1"/>
    </source>
</evidence>
<dbReference type="GO" id="GO:0005634">
    <property type="term" value="C:nucleus"/>
    <property type="evidence" value="ECO:0007669"/>
    <property type="project" value="UniProtKB-SubCell"/>
</dbReference>
<dbReference type="Pfam" id="PF00172">
    <property type="entry name" value="Zn_clus"/>
    <property type="match status" value="1"/>
</dbReference>
<feature type="region of interest" description="Disordered" evidence="6">
    <location>
        <begin position="1"/>
        <end position="32"/>
    </location>
</feature>
<dbReference type="GO" id="GO:0000981">
    <property type="term" value="F:DNA-binding transcription factor activity, RNA polymerase II-specific"/>
    <property type="evidence" value="ECO:0007669"/>
    <property type="project" value="InterPro"/>
</dbReference>
<evidence type="ECO:0000256" key="1">
    <source>
        <dbReference type="ARBA" id="ARBA00004123"/>
    </source>
</evidence>
<dbReference type="SMART" id="SM00066">
    <property type="entry name" value="GAL4"/>
    <property type="match status" value="1"/>
</dbReference>
<keyword evidence="9" id="KW-1185">Reference proteome</keyword>
<sequence>MPQDTIQQQQQQSTQHHEPANLPNATVEPRKKRAKIMSACGECRRKKTKCNGEQPCRNCQKSNAACIYPTASQMDDKRNHGGPSKAALEAIEDRLKAIEDMLKTILQSQLPVHDLDPVAVNNFLTRSNDNNNNSSNNNNRLPSIHNLSAALPTDATTNASYHHHHHPPTSSSSSASSHHHHHGMVSPSTPNVNHLPPPIGLIQNEGYHQQQQHQQHQRQQQHPSTLYQSQEQQNSLQLMKKRKR</sequence>
<dbReference type="VEuPathDB" id="FungiDB:HMPREF1544_03586"/>
<evidence type="ECO:0000256" key="5">
    <source>
        <dbReference type="ARBA" id="ARBA00023242"/>
    </source>
</evidence>
<name>S2JIC6_MUCC1</name>
<dbReference type="SUPFAM" id="SSF57701">
    <property type="entry name" value="Zn2/Cys6 DNA-binding domain"/>
    <property type="match status" value="1"/>
</dbReference>
<dbReference type="STRING" id="1220926.S2JIC6"/>
<dbReference type="InParanoid" id="S2JIC6"/>
<protein>
    <recommendedName>
        <fullName evidence="7">Zn(2)-C6 fungal-type domain-containing protein</fullName>
    </recommendedName>
</protein>
<keyword evidence="4" id="KW-0804">Transcription</keyword>
<dbReference type="Proteomes" id="UP000014254">
    <property type="component" value="Unassembled WGS sequence"/>
</dbReference>
<evidence type="ECO:0000259" key="7">
    <source>
        <dbReference type="PROSITE" id="PS50048"/>
    </source>
</evidence>
<dbReference type="InterPro" id="IPR036864">
    <property type="entry name" value="Zn2-C6_fun-type_DNA-bd_sf"/>
</dbReference>
<feature type="compositionally biased region" description="Polar residues" evidence="6">
    <location>
        <begin position="223"/>
        <end position="237"/>
    </location>
</feature>
<evidence type="ECO:0000256" key="6">
    <source>
        <dbReference type="SAM" id="MobiDB-lite"/>
    </source>
</evidence>
<evidence type="ECO:0000256" key="2">
    <source>
        <dbReference type="ARBA" id="ARBA00022723"/>
    </source>
</evidence>
<accession>S2JIC6</accession>
<dbReference type="PANTHER" id="PTHR47338:SF5">
    <property type="entry name" value="ZN(II)2CYS6 TRANSCRIPTION FACTOR (EUROFUNG)"/>
    <property type="match status" value="1"/>
</dbReference>
<evidence type="ECO:0000256" key="4">
    <source>
        <dbReference type="ARBA" id="ARBA00023163"/>
    </source>
</evidence>
<dbReference type="GO" id="GO:0008270">
    <property type="term" value="F:zinc ion binding"/>
    <property type="evidence" value="ECO:0007669"/>
    <property type="project" value="InterPro"/>
</dbReference>
<dbReference type="EMBL" id="KE123932">
    <property type="protein sequence ID" value="EPB89654.1"/>
    <property type="molecule type" value="Genomic_DNA"/>
</dbReference>
<dbReference type="PANTHER" id="PTHR47338">
    <property type="entry name" value="ZN(II)2CYS6 TRANSCRIPTION FACTOR (EUROFUNG)-RELATED"/>
    <property type="match status" value="1"/>
</dbReference>
<evidence type="ECO:0000313" key="9">
    <source>
        <dbReference type="Proteomes" id="UP000014254"/>
    </source>
</evidence>
<feature type="compositionally biased region" description="Low complexity" evidence="6">
    <location>
        <begin position="1"/>
        <end position="14"/>
    </location>
</feature>
<dbReference type="PROSITE" id="PS00463">
    <property type="entry name" value="ZN2_CY6_FUNGAL_1"/>
    <property type="match status" value="1"/>
</dbReference>
<reference evidence="9" key="1">
    <citation type="submission" date="2013-05" db="EMBL/GenBank/DDBJ databases">
        <title>The Genome sequence of Mucor circinelloides f. circinelloides 1006PhL.</title>
        <authorList>
            <consortium name="The Broad Institute Genomics Platform"/>
            <person name="Cuomo C."/>
            <person name="Earl A."/>
            <person name="Findley K."/>
            <person name="Lee S.C."/>
            <person name="Walker B."/>
            <person name="Young S."/>
            <person name="Zeng Q."/>
            <person name="Gargeya S."/>
            <person name="Fitzgerald M."/>
            <person name="Haas B."/>
            <person name="Abouelleil A."/>
            <person name="Allen A.W."/>
            <person name="Alvarado L."/>
            <person name="Arachchi H.M."/>
            <person name="Berlin A.M."/>
            <person name="Chapman S.B."/>
            <person name="Gainer-Dewar J."/>
            <person name="Goldberg J."/>
            <person name="Griggs A."/>
            <person name="Gujja S."/>
            <person name="Hansen M."/>
            <person name="Howarth C."/>
            <person name="Imamovic A."/>
            <person name="Ireland A."/>
            <person name="Larimer J."/>
            <person name="McCowan C."/>
            <person name="Murphy C."/>
            <person name="Pearson M."/>
            <person name="Poon T.W."/>
            <person name="Priest M."/>
            <person name="Roberts A."/>
            <person name="Saif S."/>
            <person name="Shea T."/>
            <person name="Sisk P."/>
            <person name="Sykes S."/>
            <person name="Wortman J."/>
            <person name="Nusbaum C."/>
            <person name="Birren B."/>
        </authorList>
    </citation>
    <scope>NUCLEOTIDE SEQUENCE [LARGE SCALE GENOMIC DNA]</scope>
    <source>
        <strain evidence="9">1006PhL</strain>
    </source>
</reference>
<dbReference type="CDD" id="cd00067">
    <property type="entry name" value="GAL4"/>
    <property type="match status" value="1"/>
</dbReference>
<feature type="region of interest" description="Disordered" evidence="6">
    <location>
        <begin position="157"/>
        <end position="244"/>
    </location>
</feature>
<dbReference type="OMA" id="CIYPTAS"/>
<keyword evidence="5" id="KW-0539">Nucleus</keyword>
<evidence type="ECO:0000256" key="3">
    <source>
        <dbReference type="ARBA" id="ARBA00023015"/>
    </source>
</evidence>
<dbReference type="PROSITE" id="PS50048">
    <property type="entry name" value="ZN2_CY6_FUNGAL_2"/>
    <property type="match status" value="1"/>
</dbReference>
<proteinExistence type="predicted"/>
<dbReference type="OrthoDB" id="3362851at2759"/>
<organism evidence="8 9">
    <name type="scientific">Mucor circinelloides f. circinelloides (strain 1006PhL)</name>
    <name type="common">Mucormycosis agent</name>
    <name type="synonym">Calyptromyces circinelloides</name>
    <dbReference type="NCBI Taxonomy" id="1220926"/>
    <lineage>
        <taxon>Eukaryota</taxon>
        <taxon>Fungi</taxon>
        <taxon>Fungi incertae sedis</taxon>
        <taxon>Mucoromycota</taxon>
        <taxon>Mucoromycotina</taxon>
        <taxon>Mucoromycetes</taxon>
        <taxon>Mucorales</taxon>
        <taxon>Mucorineae</taxon>
        <taxon>Mucoraceae</taxon>
        <taxon>Mucor</taxon>
    </lineage>
</organism>
<dbReference type="InterPro" id="IPR001138">
    <property type="entry name" value="Zn2Cys6_DnaBD"/>
</dbReference>
<comment type="subcellular location">
    <subcellularLocation>
        <location evidence="1">Nucleus</location>
    </subcellularLocation>
</comment>
<gene>
    <name evidence="8" type="ORF">HMPREF1544_03586</name>
</gene>
<keyword evidence="3" id="KW-0805">Transcription regulation</keyword>
<dbReference type="AlphaFoldDB" id="S2JIC6"/>
<feature type="domain" description="Zn(2)-C6 fungal-type" evidence="7">
    <location>
        <begin position="39"/>
        <end position="68"/>
    </location>
</feature>
<feature type="compositionally biased region" description="Low complexity" evidence="6">
    <location>
        <begin position="208"/>
        <end position="222"/>
    </location>
</feature>
<dbReference type="InterPro" id="IPR050815">
    <property type="entry name" value="TF_fung"/>
</dbReference>
<keyword evidence="2" id="KW-0479">Metal-binding</keyword>